<reference evidence="3" key="2">
    <citation type="submission" date="2025-08" db="UniProtKB">
        <authorList>
            <consortium name="Ensembl"/>
        </authorList>
    </citation>
    <scope>IDENTIFICATION</scope>
</reference>
<dbReference type="Proteomes" id="UP000016666">
    <property type="component" value="Unassembled WGS sequence"/>
</dbReference>
<dbReference type="PROSITE" id="PS51507">
    <property type="entry name" value="IRF_2"/>
    <property type="match status" value="1"/>
</dbReference>
<dbReference type="GO" id="GO:0000978">
    <property type="term" value="F:RNA polymerase II cis-regulatory region sequence-specific DNA binding"/>
    <property type="evidence" value="ECO:0007669"/>
    <property type="project" value="TreeGrafter"/>
</dbReference>
<keyword evidence="4" id="KW-1185">Reference proteome</keyword>
<organism evidence="3 4">
    <name type="scientific">Anas platyrhynchos platyrhynchos</name>
    <name type="common">Northern mallard</name>
    <dbReference type="NCBI Taxonomy" id="8840"/>
    <lineage>
        <taxon>Eukaryota</taxon>
        <taxon>Metazoa</taxon>
        <taxon>Chordata</taxon>
        <taxon>Craniata</taxon>
        <taxon>Vertebrata</taxon>
        <taxon>Euteleostomi</taxon>
        <taxon>Archelosauria</taxon>
        <taxon>Archosauria</taxon>
        <taxon>Dinosauria</taxon>
        <taxon>Saurischia</taxon>
        <taxon>Theropoda</taxon>
        <taxon>Coelurosauria</taxon>
        <taxon>Aves</taxon>
        <taxon>Neognathae</taxon>
        <taxon>Galloanserae</taxon>
        <taxon>Anseriformes</taxon>
        <taxon>Anatidae</taxon>
        <taxon>Anatinae</taxon>
        <taxon>Anas</taxon>
    </lineage>
</organism>
<sequence>MAEPGSPMRLKEWLIAQIDSGRYPGLRWEDGRRTLFRIPWKHAAKQDYRQQQDAALFRVRTPPGHPPGIPDHTWFRTPRGSPCSPPLPAPRFCPPPGHPAQPRGLPRVGSPLPNPLPPSPSAR</sequence>
<dbReference type="PANTHER" id="PTHR11949:SF24">
    <property type="entry name" value="INTERFERON REGULATORY FACTOR 9"/>
    <property type="match status" value="1"/>
</dbReference>
<dbReference type="GO" id="GO:0005634">
    <property type="term" value="C:nucleus"/>
    <property type="evidence" value="ECO:0007669"/>
    <property type="project" value="TreeGrafter"/>
</dbReference>
<dbReference type="Ensembl" id="ENSAPLT00000030282.1">
    <property type="protein sequence ID" value="ENSAPLP00000019899.1"/>
    <property type="gene ID" value="ENSAPLG00000029881.1"/>
</dbReference>
<dbReference type="GeneTree" id="ENSGT00940000163813"/>
<protein>
    <recommendedName>
        <fullName evidence="2">IRF tryptophan pentad repeat domain-containing protein</fullName>
    </recommendedName>
</protein>
<dbReference type="InterPro" id="IPR001346">
    <property type="entry name" value="Interferon_reg_fact_DNA-bd_dom"/>
</dbReference>
<accession>A0A493T1T1</accession>
<evidence type="ECO:0000256" key="1">
    <source>
        <dbReference type="SAM" id="MobiDB-lite"/>
    </source>
</evidence>
<feature type="compositionally biased region" description="Pro residues" evidence="1">
    <location>
        <begin position="83"/>
        <end position="99"/>
    </location>
</feature>
<dbReference type="PANTHER" id="PTHR11949">
    <property type="entry name" value="INTERFERON REGULATORY FACTOR"/>
    <property type="match status" value="1"/>
</dbReference>
<dbReference type="InterPro" id="IPR036388">
    <property type="entry name" value="WH-like_DNA-bd_sf"/>
</dbReference>
<dbReference type="PRINTS" id="PR00267">
    <property type="entry name" value="INTFRNREGFCT"/>
</dbReference>
<feature type="region of interest" description="Disordered" evidence="1">
    <location>
        <begin position="59"/>
        <end position="123"/>
    </location>
</feature>
<reference evidence="3" key="3">
    <citation type="submission" date="2025-09" db="UniProtKB">
        <authorList>
            <consortium name="Ensembl"/>
        </authorList>
    </citation>
    <scope>IDENTIFICATION</scope>
</reference>
<evidence type="ECO:0000313" key="3">
    <source>
        <dbReference type="Ensembl" id="ENSAPLP00000019899.1"/>
    </source>
</evidence>
<dbReference type="GO" id="GO:0002376">
    <property type="term" value="P:immune system process"/>
    <property type="evidence" value="ECO:0007669"/>
    <property type="project" value="TreeGrafter"/>
</dbReference>
<reference evidence="4" key="1">
    <citation type="submission" date="2017-10" db="EMBL/GenBank/DDBJ databases">
        <title>A new Pekin duck reference genome.</title>
        <authorList>
            <person name="Hou Z.-C."/>
            <person name="Zhou Z.-K."/>
            <person name="Zhu F."/>
            <person name="Hou S.-S."/>
        </authorList>
    </citation>
    <scope>NUCLEOTIDE SEQUENCE [LARGE SCALE GENOMIC DNA]</scope>
</reference>
<dbReference type="GO" id="GO:0000981">
    <property type="term" value="F:DNA-binding transcription factor activity, RNA polymerase II-specific"/>
    <property type="evidence" value="ECO:0007669"/>
    <property type="project" value="TreeGrafter"/>
</dbReference>
<proteinExistence type="predicted"/>
<evidence type="ECO:0000313" key="4">
    <source>
        <dbReference type="Proteomes" id="UP000016666"/>
    </source>
</evidence>
<evidence type="ECO:0000259" key="2">
    <source>
        <dbReference type="PROSITE" id="PS51507"/>
    </source>
</evidence>
<feature type="compositionally biased region" description="Pro residues" evidence="1">
    <location>
        <begin position="112"/>
        <end position="123"/>
    </location>
</feature>
<dbReference type="AlphaFoldDB" id="A0A493T1T1"/>
<feature type="domain" description="IRF tryptophan pentad repeat" evidence="2">
    <location>
        <begin position="7"/>
        <end position="123"/>
    </location>
</feature>
<dbReference type="SMART" id="SM00348">
    <property type="entry name" value="IRF"/>
    <property type="match status" value="1"/>
</dbReference>
<dbReference type="Gene3D" id="1.10.10.10">
    <property type="entry name" value="Winged helix-like DNA-binding domain superfamily/Winged helix DNA-binding domain"/>
    <property type="match status" value="1"/>
</dbReference>
<name>A0A493T1T1_ANAPP</name>
<dbReference type="InterPro" id="IPR036390">
    <property type="entry name" value="WH_DNA-bd_sf"/>
</dbReference>
<dbReference type="Pfam" id="PF00605">
    <property type="entry name" value="IRF"/>
    <property type="match status" value="1"/>
</dbReference>
<dbReference type="SUPFAM" id="SSF46785">
    <property type="entry name" value="Winged helix' DNA-binding domain"/>
    <property type="match status" value="1"/>
</dbReference>